<evidence type="ECO:0000256" key="3">
    <source>
        <dbReference type="ARBA" id="ARBA00022527"/>
    </source>
</evidence>
<dbReference type="SUPFAM" id="SSF51110">
    <property type="entry name" value="alpha-D-mannose-specific plant lectins"/>
    <property type="match status" value="1"/>
</dbReference>
<dbReference type="SMART" id="SM00473">
    <property type="entry name" value="PAN_AP"/>
    <property type="match status" value="1"/>
</dbReference>
<dbReference type="GO" id="GO:0048544">
    <property type="term" value="P:recognition of pollen"/>
    <property type="evidence" value="ECO:0007669"/>
    <property type="project" value="InterPro"/>
</dbReference>
<keyword evidence="8" id="KW-0430">Lectin</keyword>
<dbReference type="SMART" id="SM00108">
    <property type="entry name" value="B_lectin"/>
    <property type="match status" value="1"/>
</dbReference>
<evidence type="ECO:0000313" key="26">
    <source>
        <dbReference type="Proteomes" id="UP000215914"/>
    </source>
</evidence>
<dbReference type="GO" id="GO:0006955">
    <property type="term" value="P:immune response"/>
    <property type="evidence" value="ECO:0000318"/>
    <property type="project" value="GO_Central"/>
</dbReference>
<dbReference type="GO" id="GO:0007165">
    <property type="term" value="P:signal transduction"/>
    <property type="evidence" value="ECO:0000318"/>
    <property type="project" value="GO_Central"/>
</dbReference>
<dbReference type="InParanoid" id="A0A251TB44"/>
<keyword evidence="10 19" id="KW-0418">Kinase</keyword>
<evidence type="ECO:0000256" key="7">
    <source>
        <dbReference type="ARBA" id="ARBA00022729"/>
    </source>
</evidence>
<dbReference type="CDD" id="cd14066">
    <property type="entry name" value="STKc_IRAK"/>
    <property type="match status" value="1"/>
</dbReference>
<sequence length="851" mass="95135">MVVESNCSLPLNENTLLKSKLSVAENKAGTQILMEGATILWFCLLFVHQSYTAELDTISDTSFLTNGDTLVSAAGIFELGFFKPGSSENTYLGIWYKNISDKTVVWVANRYQPVRGASRLELKIADQGILGLFSNDSMTWSCNTTASGNVTAKLRDNGNLVLIDQQEMVLWQSFDYPTDTFLPGMKLGRDYVRRKEWHLSSWKSSDDPAPGEVTLAVDTPGYPEFKLRQGGALIKYRAGPWRNKMYPWGTVLNKSLTFRVVVIINEGEESLGYSIEDSSILARVTVNSTVHMDISVWVNNAGGWISLLSVPTDARNTYNMCGAYGICSIDAYQQSCNCMDKKSFVPKNQKDWDTGDRSGGCIRRTQLECKKGLEGFIKYSNVSLPDTKTTWFNMNMTLEECHKKCLQNCTCMAYANPDSTRSICLLWFNDLLDLQLGGADIFVRMASSELDFQSISGKKQDGSNKIKIILLVIIPGVLLIGLIIATWFCYARRKRNPTKPAGEGKIMKASKSQEEEDIEQAIFSFSTIANATENFSPVNKLGEGGFGPVYKGMLEEGQEIAVKRLSKNSSQGHDEFKNEVICISKLQHRNLVKILGCCIEGDEKLLVYEYMPNKSLDSFIFDKTQSTLLDWTKRFNIIKGIARGLVYLHQDSRLRIIHRDLKASNILLDQDMNPKISDFGLARSFGGNETQANTERVVGTYGYMSPEYALDGLFSIKSDVFSFGVLVLEIVSGKRNRGFVRSEKETNFIAHVWSLYNEGRSMDLVDLSCSESCHPDEVLRSIKVGLLCVQHNAADRPQMSSVILMLGGEGEPPQPKQPSFFMERQHVENFSSSTNTEGSSKDCTISEVYAR</sequence>
<evidence type="ECO:0000256" key="9">
    <source>
        <dbReference type="ARBA" id="ARBA00022741"/>
    </source>
</evidence>
<keyword evidence="26" id="KW-1185">Reference proteome</keyword>
<keyword evidence="3 19" id="KW-0723">Serine/threonine-protein kinase</keyword>
<evidence type="ECO:0000256" key="20">
    <source>
        <dbReference type="SAM" id="Phobius"/>
    </source>
</evidence>
<keyword evidence="7" id="KW-0732">Signal</keyword>
<dbReference type="PROSITE" id="PS50011">
    <property type="entry name" value="PROTEIN_KINASE_DOM"/>
    <property type="match status" value="1"/>
</dbReference>
<dbReference type="InterPro" id="IPR000719">
    <property type="entry name" value="Prot_kinase_dom"/>
</dbReference>
<accession>A0A251TB44</accession>
<keyword evidence="13 20" id="KW-0472">Membrane</keyword>
<dbReference type="InterPro" id="IPR036426">
    <property type="entry name" value="Bulb-type_lectin_dom_sf"/>
</dbReference>
<dbReference type="Gene3D" id="3.30.200.20">
    <property type="entry name" value="Phosphorylase Kinase, domain 1"/>
    <property type="match status" value="1"/>
</dbReference>
<dbReference type="OrthoDB" id="4062651at2759"/>
<dbReference type="Gene3D" id="2.90.10.10">
    <property type="entry name" value="Bulb-type lectin domain"/>
    <property type="match status" value="1"/>
</dbReference>
<keyword evidence="4" id="KW-0597">Phosphoprotein</keyword>
<feature type="transmembrane region" description="Helical" evidence="20">
    <location>
        <begin position="468"/>
        <end position="490"/>
    </location>
</feature>
<reference evidence="24 26" key="1">
    <citation type="journal article" date="2017" name="Nature">
        <title>The sunflower genome provides insights into oil metabolism, flowering and Asterid evolution.</title>
        <authorList>
            <person name="Badouin H."/>
            <person name="Gouzy J."/>
            <person name="Grassa C.J."/>
            <person name="Murat F."/>
            <person name="Staton S.E."/>
            <person name="Cottret L."/>
            <person name="Lelandais-Briere C."/>
            <person name="Owens G.L."/>
            <person name="Carrere S."/>
            <person name="Mayjonade B."/>
            <person name="Legrand L."/>
            <person name="Gill N."/>
            <person name="Kane N.C."/>
            <person name="Bowers J.E."/>
            <person name="Hubner S."/>
            <person name="Bellec A."/>
            <person name="Berard A."/>
            <person name="Berges H."/>
            <person name="Blanchet N."/>
            <person name="Boniface M.C."/>
            <person name="Brunel D."/>
            <person name="Catrice O."/>
            <person name="Chaidir N."/>
            <person name="Claudel C."/>
            <person name="Donnadieu C."/>
            <person name="Faraut T."/>
            <person name="Fievet G."/>
            <person name="Helmstetter N."/>
            <person name="King M."/>
            <person name="Knapp S.J."/>
            <person name="Lai Z."/>
            <person name="Le Paslier M.C."/>
            <person name="Lippi Y."/>
            <person name="Lorenzon L."/>
            <person name="Mandel J.R."/>
            <person name="Marage G."/>
            <person name="Marchand G."/>
            <person name="Marquand E."/>
            <person name="Bret-Mestries E."/>
            <person name="Morien E."/>
            <person name="Nambeesan S."/>
            <person name="Nguyen T."/>
            <person name="Pegot-Espagnet P."/>
            <person name="Pouilly N."/>
            <person name="Raftis F."/>
            <person name="Sallet E."/>
            <person name="Schiex T."/>
            <person name="Thomas J."/>
            <person name="Vandecasteele C."/>
            <person name="Vares D."/>
            <person name="Vear F."/>
            <person name="Vautrin S."/>
            <person name="Crespi M."/>
            <person name="Mangin B."/>
            <person name="Burke J.M."/>
            <person name="Salse J."/>
            <person name="Munos S."/>
            <person name="Vincourt P."/>
            <person name="Rieseberg L.H."/>
            <person name="Langlade N.B."/>
        </authorList>
    </citation>
    <scope>NUCLEOTIDE SEQUENCE [LARGE SCALE GENOMIC DNA]</scope>
    <source>
        <strain evidence="26">cv. SF193</strain>
        <tissue evidence="24">Leaves</tissue>
    </source>
</reference>
<dbReference type="InterPro" id="IPR001480">
    <property type="entry name" value="Bulb-type_lectin_dom"/>
</dbReference>
<dbReference type="Pfam" id="PF01453">
    <property type="entry name" value="B_lectin"/>
    <property type="match status" value="1"/>
</dbReference>
<evidence type="ECO:0000256" key="14">
    <source>
        <dbReference type="ARBA" id="ARBA00023157"/>
    </source>
</evidence>
<evidence type="ECO:0000256" key="1">
    <source>
        <dbReference type="ARBA" id="ARBA00004251"/>
    </source>
</evidence>
<dbReference type="InterPro" id="IPR003609">
    <property type="entry name" value="Pan_app"/>
</dbReference>
<evidence type="ECO:0000256" key="6">
    <source>
        <dbReference type="ARBA" id="ARBA00022692"/>
    </source>
</evidence>
<dbReference type="PIRSF" id="PIRSF000641">
    <property type="entry name" value="SRK"/>
    <property type="match status" value="1"/>
</dbReference>
<keyword evidence="14" id="KW-1015">Disulfide bond</keyword>
<comment type="similarity">
    <text evidence="19">Belongs to the protein kinase superfamily. Ser/Thr protein kinase family.</text>
</comment>
<keyword evidence="5 19" id="KW-0808">Transferase</keyword>
<evidence type="ECO:0000256" key="11">
    <source>
        <dbReference type="ARBA" id="ARBA00022840"/>
    </source>
</evidence>
<keyword evidence="12 20" id="KW-1133">Transmembrane helix</keyword>
<dbReference type="Pfam" id="PF00954">
    <property type="entry name" value="S_locus_glycop"/>
    <property type="match status" value="1"/>
</dbReference>
<dbReference type="SUPFAM" id="SSF56112">
    <property type="entry name" value="Protein kinase-like (PK-like)"/>
    <property type="match status" value="1"/>
</dbReference>
<dbReference type="GO" id="GO:0005886">
    <property type="term" value="C:plasma membrane"/>
    <property type="evidence" value="ECO:0000318"/>
    <property type="project" value="GO_Central"/>
</dbReference>
<dbReference type="PANTHER" id="PTHR27002">
    <property type="entry name" value="RECEPTOR-LIKE SERINE/THREONINE-PROTEIN KINASE SD1-8"/>
    <property type="match status" value="1"/>
</dbReference>
<dbReference type="PROSITE" id="PS00108">
    <property type="entry name" value="PROTEIN_KINASE_ST"/>
    <property type="match status" value="1"/>
</dbReference>
<reference evidence="25" key="2">
    <citation type="submission" date="2017-02" db="EMBL/GenBank/DDBJ databases">
        <title>Sunflower complete genome.</title>
        <authorList>
            <person name="Langlade N."/>
            <person name="Munos S."/>
        </authorList>
    </citation>
    <scope>NUCLEOTIDE SEQUENCE [LARGE SCALE GENOMIC DNA]</scope>
    <source>
        <tissue evidence="25">Leaves</tissue>
    </source>
</reference>
<dbReference type="Gramene" id="mRNA:HanXRQr2_Chr11g0481211">
    <property type="protein sequence ID" value="mRNA:HanXRQr2_Chr11g0481211"/>
    <property type="gene ID" value="HanXRQr2_Chr11g0481211"/>
</dbReference>
<feature type="domain" description="Protein kinase" evidence="21">
    <location>
        <begin position="535"/>
        <end position="820"/>
    </location>
</feature>
<protein>
    <recommendedName>
        <fullName evidence="19">Receptor-like serine/threonine-protein kinase</fullName>
        <ecNumber evidence="19">2.7.11.1</ecNumber>
    </recommendedName>
</protein>
<keyword evidence="9 19" id="KW-0547">Nucleotide-binding</keyword>
<gene>
    <name evidence="25" type="ORF">HannXRQ_Chr11g0334291</name>
    <name evidence="24" type="ORF">HanXRQr2_Chr11g0481211</name>
</gene>
<evidence type="ECO:0000256" key="5">
    <source>
        <dbReference type="ARBA" id="ARBA00022679"/>
    </source>
</evidence>
<dbReference type="InterPro" id="IPR024171">
    <property type="entry name" value="SRK-like_kinase"/>
</dbReference>
<dbReference type="FunFam" id="3.30.200.20:FF:000195">
    <property type="entry name" value="G-type lectin S-receptor-like serine/threonine-protein kinase"/>
    <property type="match status" value="1"/>
</dbReference>
<evidence type="ECO:0000256" key="16">
    <source>
        <dbReference type="ARBA" id="ARBA00023180"/>
    </source>
</evidence>
<evidence type="ECO:0000256" key="19">
    <source>
        <dbReference type="PIRNR" id="PIRNR000641"/>
    </source>
</evidence>
<dbReference type="GO" id="GO:0030246">
    <property type="term" value="F:carbohydrate binding"/>
    <property type="evidence" value="ECO:0007669"/>
    <property type="project" value="UniProtKB-KW"/>
</dbReference>
<evidence type="ECO:0000256" key="2">
    <source>
        <dbReference type="ARBA" id="ARBA00022475"/>
    </source>
</evidence>
<dbReference type="Pfam" id="PF08276">
    <property type="entry name" value="PAN_2"/>
    <property type="match status" value="1"/>
</dbReference>
<evidence type="ECO:0000256" key="17">
    <source>
        <dbReference type="ARBA" id="ARBA00047899"/>
    </source>
</evidence>
<dbReference type="OMA" id="DCTISEV"/>
<evidence type="ECO:0000256" key="15">
    <source>
        <dbReference type="ARBA" id="ARBA00023170"/>
    </source>
</evidence>
<evidence type="ECO:0000259" key="22">
    <source>
        <dbReference type="PROSITE" id="PS50927"/>
    </source>
</evidence>
<dbReference type="Proteomes" id="UP000215914">
    <property type="component" value="Chromosome 11"/>
</dbReference>
<dbReference type="EMBL" id="CM007900">
    <property type="protein sequence ID" value="OTG07776.1"/>
    <property type="molecule type" value="Genomic_DNA"/>
</dbReference>
<comment type="subcellular location">
    <subcellularLocation>
        <location evidence="1">Cell membrane</location>
        <topology evidence="1">Single-pass type I membrane protein</topology>
    </subcellularLocation>
</comment>
<keyword evidence="6 20" id="KW-0812">Transmembrane</keyword>
<dbReference type="InterPro" id="IPR000858">
    <property type="entry name" value="S_locus_glycoprot_dom"/>
</dbReference>
<dbReference type="SMART" id="SM00220">
    <property type="entry name" value="S_TKc"/>
    <property type="match status" value="1"/>
</dbReference>
<reference evidence="24" key="3">
    <citation type="submission" date="2020-06" db="EMBL/GenBank/DDBJ databases">
        <title>Helianthus annuus Genome sequencing and assembly Release 2.</title>
        <authorList>
            <person name="Gouzy J."/>
            <person name="Langlade N."/>
            <person name="Munos S."/>
        </authorList>
    </citation>
    <scope>NUCLEOTIDE SEQUENCE</scope>
    <source>
        <tissue evidence="24">Leaves</tissue>
    </source>
</reference>
<evidence type="ECO:0000259" key="21">
    <source>
        <dbReference type="PROSITE" id="PS50011"/>
    </source>
</evidence>
<dbReference type="CDD" id="cd00028">
    <property type="entry name" value="B_lectin"/>
    <property type="match status" value="1"/>
</dbReference>
<evidence type="ECO:0000256" key="12">
    <source>
        <dbReference type="ARBA" id="ARBA00022989"/>
    </source>
</evidence>
<keyword evidence="11 19" id="KW-0067">ATP-binding</keyword>
<name>A0A251TB44_HELAN</name>
<proteinExistence type="inferred from homology"/>
<keyword evidence="16" id="KW-0325">Glycoprotein</keyword>
<comment type="catalytic activity">
    <reaction evidence="18 19">
        <text>L-seryl-[protein] + ATP = O-phospho-L-seryl-[protein] + ADP + H(+)</text>
        <dbReference type="Rhea" id="RHEA:17989"/>
        <dbReference type="Rhea" id="RHEA-COMP:9863"/>
        <dbReference type="Rhea" id="RHEA-COMP:11604"/>
        <dbReference type="ChEBI" id="CHEBI:15378"/>
        <dbReference type="ChEBI" id="CHEBI:29999"/>
        <dbReference type="ChEBI" id="CHEBI:30616"/>
        <dbReference type="ChEBI" id="CHEBI:83421"/>
        <dbReference type="ChEBI" id="CHEBI:456216"/>
        <dbReference type="EC" id="2.7.11.1"/>
    </reaction>
</comment>
<evidence type="ECO:0000256" key="13">
    <source>
        <dbReference type="ARBA" id="ARBA00023136"/>
    </source>
</evidence>
<dbReference type="CDD" id="cd01098">
    <property type="entry name" value="PAN_AP_plant"/>
    <property type="match status" value="1"/>
</dbReference>
<comment type="catalytic activity">
    <reaction evidence="17 19">
        <text>L-threonyl-[protein] + ATP = O-phospho-L-threonyl-[protein] + ADP + H(+)</text>
        <dbReference type="Rhea" id="RHEA:46608"/>
        <dbReference type="Rhea" id="RHEA-COMP:11060"/>
        <dbReference type="Rhea" id="RHEA-COMP:11605"/>
        <dbReference type="ChEBI" id="CHEBI:15378"/>
        <dbReference type="ChEBI" id="CHEBI:30013"/>
        <dbReference type="ChEBI" id="CHEBI:30616"/>
        <dbReference type="ChEBI" id="CHEBI:61977"/>
        <dbReference type="ChEBI" id="CHEBI:456216"/>
        <dbReference type="EC" id="2.7.11.1"/>
    </reaction>
</comment>
<evidence type="ECO:0000256" key="18">
    <source>
        <dbReference type="ARBA" id="ARBA00048679"/>
    </source>
</evidence>
<dbReference type="Pfam" id="PF07714">
    <property type="entry name" value="PK_Tyr_Ser-Thr"/>
    <property type="match status" value="1"/>
</dbReference>
<dbReference type="FunFam" id="1.10.510.10:FF:000060">
    <property type="entry name" value="G-type lectin S-receptor-like serine/threonine-protein kinase"/>
    <property type="match status" value="1"/>
</dbReference>
<evidence type="ECO:0000259" key="23">
    <source>
        <dbReference type="PROSITE" id="PS50948"/>
    </source>
</evidence>
<dbReference type="InterPro" id="IPR001245">
    <property type="entry name" value="Ser-Thr/Tyr_kinase_cat_dom"/>
</dbReference>
<dbReference type="PROSITE" id="PS50948">
    <property type="entry name" value="PAN"/>
    <property type="match status" value="1"/>
</dbReference>
<keyword evidence="2" id="KW-1003">Cell membrane</keyword>
<feature type="domain" description="Apple" evidence="23">
    <location>
        <begin position="369"/>
        <end position="446"/>
    </location>
</feature>
<evidence type="ECO:0000256" key="10">
    <source>
        <dbReference type="ARBA" id="ARBA00022777"/>
    </source>
</evidence>
<organism evidence="25 26">
    <name type="scientific">Helianthus annuus</name>
    <name type="common">Common sunflower</name>
    <dbReference type="NCBI Taxonomy" id="4232"/>
    <lineage>
        <taxon>Eukaryota</taxon>
        <taxon>Viridiplantae</taxon>
        <taxon>Streptophyta</taxon>
        <taxon>Embryophyta</taxon>
        <taxon>Tracheophyta</taxon>
        <taxon>Spermatophyta</taxon>
        <taxon>Magnoliopsida</taxon>
        <taxon>eudicotyledons</taxon>
        <taxon>Gunneridae</taxon>
        <taxon>Pentapetalae</taxon>
        <taxon>asterids</taxon>
        <taxon>campanulids</taxon>
        <taxon>Asterales</taxon>
        <taxon>Asteraceae</taxon>
        <taxon>Asteroideae</taxon>
        <taxon>Heliantheae alliance</taxon>
        <taxon>Heliantheae</taxon>
        <taxon>Helianthus</taxon>
    </lineage>
</organism>
<evidence type="ECO:0000313" key="25">
    <source>
        <dbReference type="EMBL" id="OTG07776.1"/>
    </source>
</evidence>
<dbReference type="EC" id="2.7.11.1" evidence="19"/>
<dbReference type="FunFam" id="2.90.10.10:FF:000009">
    <property type="entry name" value="Receptor-like serine/threonine-protein kinase SD1-8"/>
    <property type="match status" value="1"/>
</dbReference>
<dbReference type="SUPFAM" id="SSF57414">
    <property type="entry name" value="Hairpin loop containing domain-like"/>
    <property type="match status" value="1"/>
</dbReference>
<dbReference type="Gene3D" id="1.10.510.10">
    <property type="entry name" value="Transferase(Phosphotransferase) domain 1"/>
    <property type="match status" value="1"/>
</dbReference>
<dbReference type="InterPro" id="IPR011009">
    <property type="entry name" value="Kinase-like_dom_sf"/>
</dbReference>
<keyword evidence="15" id="KW-0675">Receptor</keyword>
<evidence type="ECO:0000256" key="8">
    <source>
        <dbReference type="ARBA" id="ARBA00022734"/>
    </source>
</evidence>
<dbReference type="PANTHER" id="PTHR27002:SF851">
    <property type="entry name" value="G-TYPE LECTIN S-RECEPTOR-LIKE SERINE_THREONINE-PROTEIN KINASE SD1-1"/>
    <property type="match status" value="1"/>
</dbReference>
<feature type="domain" description="Bulb-type lectin" evidence="22">
    <location>
        <begin position="55"/>
        <end position="175"/>
    </location>
</feature>
<evidence type="ECO:0000313" key="24">
    <source>
        <dbReference type="EMBL" id="KAF5781245.1"/>
    </source>
</evidence>
<dbReference type="AlphaFoldDB" id="A0A251TB44"/>
<evidence type="ECO:0000256" key="4">
    <source>
        <dbReference type="ARBA" id="ARBA00022553"/>
    </source>
</evidence>
<dbReference type="GO" id="GO:0004674">
    <property type="term" value="F:protein serine/threonine kinase activity"/>
    <property type="evidence" value="ECO:0000318"/>
    <property type="project" value="GO_Central"/>
</dbReference>
<dbReference type="GO" id="GO:0005524">
    <property type="term" value="F:ATP binding"/>
    <property type="evidence" value="ECO:0007669"/>
    <property type="project" value="UniProtKB-KW"/>
</dbReference>
<dbReference type="PROSITE" id="PS50927">
    <property type="entry name" value="BULB_LECTIN"/>
    <property type="match status" value="1"/>
</dbReference>
<dbReference type="InterPro" id="IPR008271">
    <property type="entry name" value="Ser/Thr_kinase_AS"/>
</dbReference>
<dbReference type="EMBL" id="MNCJ02000326">
    <property type="protein sequence ID" value="KAF5781245.1"/>
    <property type="molecule type" value="Genomic_DNA"/>
</dbReference>